<feature type="chain" id="PRO_5044205669" evidence="1">
    <location>
        <begin position="23"/>
        <end position="206"/>
    </location>
</feature>
<dbReference type="InterPro" id="IPR036298">
    <property type="entry name" value="Chalcone_isomerase_sf"/>
</dbReference>
<dbReference type="Pfam" id="PF16036">
    <property type="entry name" value="Chalcone_3"/>
    <property type="match status" value="1"/>
</dbReference>
<protein>
    <submittedName>
        <fullName evidence="3">Chalcone isomerase family protein</fullName>
    </submittedName>
</protein>
<proteinExistence type="predicted"/>
<dbReference type="RefSeq" id="WP_369601589.1">
    <property type="nucleotide sequence ID" value="NZ_CP154858.1"/>
</dbReference>
<name>A0AB39UWY8_9GAMM</name>
<dbReference type="EMBL" id="CP154858">
    <property type="protein sequence ID" value="XDT72583.1"/>
    <property type="molecule type" value="Genomic_DNA"/>
</dbReference>
<evidence type="ECO:0000256" key="1">
    <source>
        <dbReference type="SAM" id="SignalP"/>
    </source>
</evidence>
<dbReference type="InterPro" id="IPR016088">
    <property type="entry name" value="Chalcone_isomerase_3-sand"/>
</dbReference>
<dbReference type="InterPro" id="IPR016087">
    <property type="entry name" value="Chalcone_isomerase"/>
</dbReference>
<organism evidence="3">
    <name type="scientific">Thermohahella caldifontis</name>
    <dbReference type="NCBI Taxonomy" id="3142973"/>
    <lineage>
        <taxon>Bacteria</taxon>
        <taxon>Pseudomonadati</taxon>
        <taxon>Pseudomonadota</taxon>
        <taxon>Gammaproteobacteria</taxon>
        <taxon>Oceanospirillales</taxon>
        <taxon>Hahellaceae</taxon>
        <taxon>Thermohahella</taxon>
    </lineage>
</organism>
<feature type="domain" description="Chalcone isomerase" evidence="2">
    <location>
        <begin position="22"/>
        <end position="191"/>
    </location>
</feature>
<evidence type="ECO:0000259" key="2">
    <source>
        <dbReference type="Pfam" id="PF16036"/>
    </source>
</evidence>
<dbReference type="KEGG" id="tcd:AAIA72_00965"/>
<accession>A0AB39UWY8</accession>
<evidence type="ECO:0000313" key="3">
    <source>
        <dbReference type="EMBL" id="XDT72583.1"/>
    </source>
</evidence>
<keyword evidence="3" id="KW-0413">Isomerase</keyword>
<keyword evidence="1" id="KW-0732">Signal</keyword>
<dbReference type="SUPFAM" id="SSF54626">
    <property type="entry name" value="Chalcone isomerase"/>
    <property type="match status" value="1"/>
</dbReference>
<dbReference type="AlphaFoldDB" id="A0AB39UWY8"/>
<feature type="signal peptide" evidence="1">
    <location>
        <begin position="1"/>
        <end position="22"/>
    </location>
</feature>
<dbReference type="GO" id="GO:0016872">
    <property type="term" value="F:intramolecular lyase activity"/>
    <property type="evidence" value="ECO:0007669"/>
    <property type="project" value="InterPro"/>
</dbReference>
<reference evidence="3" key="1">
    <citation type="submission" date="2024-05" db="EMBL/GenBank/DDBJ databases">
        <title>Genome sequencing of novel strain.</title>
        <authorList>
            <person name="Ganbat D."/>
            <person name="Ganbat S."/>
            <person name="Lee S.-J."/>
        </authorList>
    </citation>
    <scope>NUCLEOTIDE SEQUENCE</scope>
    <source>
        <strain evidence="3">SMD15-11</strain>
    </source>
</reference>
<gene>
    <name evidence="3" type="ORF">AAIA72_00965</name>
</gene>
<sequence length="206" mass="23018">MKTRLLQLLCFGFCLLAFNVGAREVSDVVLKEQIRIADNGPVLVLNGAGLRRTFMIVKTYVGALYLEQPTQDAREALDSQQHKRMLFHVLLNRVSARKVARALRDALVLNVTEEAYHSLKGSVEQFLSMFNGNLHEGDEVWIDYLPGVGTRVTIAGVDKGIIPGEAFYRAMLSIWIGDRPISRTLKAEIMGETPVTASASRRMRDN</sequence>
<dbReference type="Gene3D" id="3.50.70.10">
    <property type="match status" value="1"/>
</dbReference>